<keyword evidence="1" id="KW-0812">Transmembrane</keyword>
<dbReference type="RefSeq" id="WP_002817956.1">
    <property type="nucleotide sequence ID" value="NZ_ACSE01000001.1"/>
</dbReference>
<sequence length="172" mass="19306">MANIDFLLDKIVTKPFVLSIMLSTAIVSIFTLVGLNITGIKINLKIQVLSIKEIFMHNMLIMVILMISILTIGVVSNILLAYNFLIFGIKIRALLEQYGFGMLIHKVLLHGVFEIPEILLASAFGSYLLIQKITNKKIIFDNELLKLAIKTFFVCLMLSIVSAYIESNLSIK</sequence>
<feature type="transmembrane region" description="Helical" evidence="1">
    <location>
        <begin position="144"/>
        <end position="165"/>
    </location>
</feature>
<accession>D3L6Q1</accession>
<evidence type="ECO:0000313" key="3">
    <source>
        <dbReference type="Proteomes" id="UP000003075"/>
    </source>
</evidence>
<evidence type="ECO:0000256" key="1">
    <source>
        <dbReference type="SAM" id="Phobius"/>
    </source>
</evidence>
<dbReference type="PATRIC" id="fig|203123.7.peg.32"/>
<dbReference type="AlphaFoldDB" id="D3L6Q1"/>
<name>D3L6Q1_OENOE</name>
<comment type="caution">
    <text evidence="2">The sequence shown here is derived from an EMBL/GenBank/DDBJ whole genome shotgun (WGS) entry which is preliminary data.</text>
</comment>
<reference evidence="2 3" key="1">
    <citation type="journal article" date="2010" name="Appl. Microbiol. Biotechnol.">
        <title>Genotypic diversity in Oenococcus oeni by high-density microarray comparative genome hybridization and whole genome sequencing.</title>
        <authorList>
            <person name="Borneman A.R."/>
            <person name="Bartowsky E.J."/>
            <person name="McCarthy J."/>
            <person name="Chambers P.J."/>
        </authorList>
    </citation>
    <scope>NUCLEOTIDE SEQUENCE [LARGE SCALE GENOMIC DNA]</scope>
    <source>
        <strain evidence="2 3">AWRIB429</strain>
    </source>
</reference>
<keyword evidence="1" id="KW-1133">Transmembrane helix</keyword>
<dbReference type="OrthoDB" id="2942182at2"/>
<evidence type="ECO:0000313" key="2">
    <source>
        <dbReference type="EMBL" id="EFD89383.1"/>
    </source>
</evidence>
<evidence type="ECO:0008006" key="4">
    <source>
        <dbReference type="Google" id="ProtNLM"/>
    </source>
</evidence>
<keyword evidence="1" id="KW-0472">Membrane</keyword>
<dbReference type="Proteomes" id="UP000003075">
    <property type="component" value="Unassembled WGS sequence"/>
</dbReference>
<proteinExistence type="predicted"/>
<dbReference type="Pfam" id="PF01944">
    <property type="entry name" value="SpoIIM"/>
    <property type="match status" value="1"/>
</dbReference>
<dbReference type="InterPro" id="IPR002798">
    <property type="entry name" value="SpoIIM-like"/>
</dbReference>
<organism evidence="2 3">
    <name type="scientific">Oenococcus oeni AWRIB429</name>
    <dbReference type="NCBI Taxonomy" id="655225"/>
    <lineage>
        <taxon>Bacteria</taxon>
        <taxon>Bacillati</taxon>
        <taxon>Bacillota</taxon>
        <taxon>Bacilli</taxon>
        <taxon>Lactobacillales</taxon>
        <taxon>Lactobacillaceae</taxon>
        <taxon>Oenococcus</taxon>
    </lineage>
</organism>
<dbReference type="EMBL" id="ACSE01000001">
    <property type="protein sequence ID" value="EFD89383.1"/>
    <property type="molecule type" value="Genomic_DNA"/>
</dbReference>
<feature type="transmembrane region" description="Helical" evidence="1">
    <location>
        <begin position="59"/>
        <end position="87"/>
    </location>
</feature>
<dbReference type="GeneID" id="75064883"/>
<gene>
    <name evidence="2" type="ORF">AWRIB429_0031</name>
</gene>
<protein>
    <recommendedName>
        <fullName evidence="4">Stage II sporulation protein M</fullName>
    </recommendedName>
</protein>
<feature type="transmembrane region" description="Helical" evidence="1">
    <location>
        <begin position="16"/>
        <end position="38"/>
    </location>
</feature>
<feature type="transmembrane region" description="Helical" evidence="1">
    <location>
        <begin position="107"/>
        <end position="130"/>
    </location>
</feature>